<reference evidence="2 3" key="1">
    <citation type="submission" date="2017-07" db="EMBL/GenBank/DDBJ databases">
        <authorList>
            <person name="Sun Z.S."/>
            <person name="Albrecht U."/>
            <person name="Echele G."/>
            <person name="Lee C.C."/>
        </authorList>
    </citation>
    <scope>NUCLEOTIDE SEQUENCE [LARGE SCALE GENOMIC DNA]</scope>
    <source>
        <strain evidence="2 3">CGMCC 1.12672</strain>
    </source>
</reference>
<dbReference type="Proteomes" id="UP000219494">
    <property type="component" value="Unassembled WGS sequence"/>
</dbReference>
<protein>
    <submittedName>
        <fullName evidence="2">Uncharacterized protein</fullName>
    </submittedName>
</protein>
<dbReference type="EMBL" id="OBMI01000002">
    <property type="protein sequence ID" value="SOB87292.1"/>
    <property type="molecule type" value="Genomic_DNA"/>
</dbReference>
<proteinExistence type="predicted"/>
<evidence type="ECO:0000313" key="2">
    <source>
        <dbReference type="EMBL" id="SOB87292.1"/>
    </source>
</evidence>
<dbReference type="RefSeq" id="WP_097064196.1">
    <property type="nucleotide sequence ID" value="NZ_OBMI01000002.1"/>
</dbReference>
<name>A0A285R4L5_9SPHN</name>
<evidence type="ECO:0000313" key="3">
    <source>
        <dbReference type="Proteomes" id="UP000219494"/>
    </source>
</evidence>
<sequence>MKIIPSLLSAAALVALPVVAVARDTPDQELAKLLAGRVAGEPVNCIDPTWNATSTIIDGKAIVYRVGSKLYVNTPRAGAESLRDDDILLTRIWGTRLCSIDNVQLIDRNARFPRGFVILDKFVPYTKPKTQ</sequence>
<keyword evidence="1" id="KW-0732">Signal</keyword>
<feature type="signal peptide" evidence="1">
    <location>
        <begin position="1"/>
        <end position="22"/>
    </location>
</feature>
<accession>A0A285R4L5</accession>
<gene>
    <name evidence="2" type="ORF">SAMN06297144_2420</name>
</gene>
<dbReference type="AlphaFoldDB" id="A0A285R4L5"/>
<keyword evidence="3" id="KW-1185">Reference proteome</keyword>
<organism evidence="2 3">
    <name type="scientific">Sphingomonas guangdongensis</name>
    <dbReference type="NCBI Taxonomy" id="1141890"/>
    <lineage>
        <taxon>Bacteria</taxon>
        <taxon>Pseudomonadati</taxon>
        <taxon>Pseudomonadota</taxon>
        <taxon>Alphaproteobacteria</taxon>
        <taxon>Sphingomonadales</taxon>
        <taxon>Sphingomonadaceae</taxon>
        <taxon>Sphingomonas</taxon>
    </lineage>
</organism>
<dbReference type="OrthoDB" id="5956991at2"/>
<evidence type="ECO:0000256" key="1">
    <source>
        <dbReference type="SAM" id="SignalP"/>
    </source>
</evidence>
<feature type="chain" id="PRO_5012763967" evidence="1">
    <location>
        <begin position="23"/>
        <end position="131"/>
    </location>
</feature>